<evidence type="ECO:0000313" key="4">
    <source>
        <dbReference type="EMBL" id="CAK9320617.1"/>
    </source>
</evidence>
<dbReference type="InterPro" id="IPR020904">
    <property type="entry name" value="Sc_DH/Rdtase_CS"/>
</dbReference>
<evidence type="ECO:0008006" key="6">
    <source>
        <dbReference type="Google" id="ProtNLM"/>
    </source>
</evidence>
<evidence type="ECO:0000256" key="2">
    <source>
        <dbReference type="ARBA" id="ARBA00023002"/>
    </source>
</evidence>
<dbReference type="PRINTS" id="PR00081">
    <property type="entry name" value="GDHRDH"/>
</dbReference>
<evidence type="ECO:0000256" key="1">
    <source>
        <dbReference type="ARBA" id="ARBA00006484"/>
    </source>
</evidence>
<evidence type="ECO:0000313" key="5">
    <source>
        <dbReference type="Proteomes" id="UP001642487"/>
    </source>
</evidence>
<dbReference type="Pfam" id="PF00106">
    <property type="entry name" value="adh_short"/>
    <property type="match status" value="1"/>
</dbReference>
<evidence type="ECO:0000256" key="3">
    <source>
        <dbReference type="RuleBase" id="RU000363"/>
    </source>
</evidence>
<dbReference type="PANTHER" id="PTHR44169">
    <property type="entry name" value="NADPH-DEPENDENT 1-ACYLDIHYDROXYACETONE PHOSPHATE REDUCTASE"/>
    <property type="match status" value="1"/>
</dbReference>
<dbReference type="InterPro" id="IPR036291">
    <property type="entry name" value="NAD(P)-bd_dom_sf"/>
</dbReference>
<organism evidence="4 5">
    <name type="scientific">Citrullus colocynthis</name>
    <name type="common">colocynth</name>
    <dbReference type="NCBI Taxonomy" id="252529"/>
    <lineage>
        <taxon>Eukaryota</taxon>
        <taxon>Viridiplantae</taxon>
        <taxon>Streptophyta</taxon>
        <taxon>Embryophyta</taxon>
        <taxon>Tracheophyta</taxon>
        <taxon>Spermatophyta</taxon>
        <taxon>Magnoliopsida</taxon>
        <taxon>eudicotyledons</taxon>
        <taxon>Gunneridae</taxon>
        <taxon>Pentapetalae</taxon>
        <taxon>rosids</taxon>
        <taxon>fabids</taxon>
        <taxon>Cucurbitales</taxon>
        <taxon>Cucurbitaceae</taxon>
        <taxon>Benincaseae</taxon>
        <taxon>Citrullus</taxon>
    </lineage>
</organism>
<dbReference type="PANTHER" id="PTHR44169:SF6">
    <property type="entry name" value="NADPH-DEPENDENT 1-ACYLDIHYDROXYACETONE PHOSPHATE REDUCTASE"/>
    <property type="match status" value="1"/>
</dbReference>
<dbReference type="PROSITE" id="PS00061">
    <property type="entry name" value="ADH_SHORT"/>
    <property type="match status" value="1"/>
</dbReference>
<dbReference type="InterPro" id="IPR002347">
    <property type="entry name" value="SDR_fam"/>
</dbReference>
<dbReference type="EMBL" id="OZ021738">
    <property type="protein sequence ID" value="CAK9320617.1"/>
    <property type="molecule type" value="Genomic_DNA"/>
</dbReference>
<accession>A0ABP0YQ34</accession>
<comment type="similarity">
    <text evidence="1 3">Belongs to the short-chain dehydrogenases/reductases (SDR) family.</text>
</comment>
<dbReference type="SUPFAM" id="SSF51735">
    <property type="entry name" value="NAD(P)-binding Rossmann-fold domains"/>
    <property type="match status" value="1"/>
</dbReference>
<name>A0ABP0YQ34_9ROSI</name>
<gene>
    <name evidence="4" type="ORF">CITCOLO1_LOCUS12669</name>
</gene>
<dbReference type="CDD" id="cd05374">
    <property type="entry name" value="17beta-HSD-like_SDR_c"/>
    <property type="match status" value="1"/>
</dbReference>
<dbReference type="PRINTS" id="PR00080">
    <property type="entry name" value="SDRFAMILY"/>
</dbReference>
<dbReference type="Proteomes" id="UP001642487">
    <property type="component" value="Chromosome 4"/>
</dbReference>
<reference evidence="4 5" key="1">
    <citation type="submission" date="2024-03" db="EMBL/GenBank/DDBJ databases">
        <authorList>
            <person name="Gkanogiannis A."/>
            <person name="Becerra Lopez-Lavalle L."/>
        </authorList>
    </citation>
    <scope>NUCLEOTIDE SEQUENCE [LARGE SCALE GENOMIC DNA]</scope>
</reference>
<proteinExistence type="inferred from homology"/>
<keyword evidence="5" id="KW-1185">Reference proteome</keyword>
<protein>
    <recommendedName>
        <fullName evidence="6">NADPH-dependent 1-acyldihydroxyacetone phosphate reductase</fullName>
    </recommendedName>
</protein>
<sequence length="283" mass="30525">MEFAGKEVVVISGCSDGGIGHSLALAFAARGCLVVATSRSRSSMADLEHDPRFFLQELDVLSDQSVERLTSLVIERFGRIDILVNNAGVQCIGPIAEVPLSAMHNAFNTNVFGTVRLIQAMVPHMASRRKGKIVNLGSVTVLAPLPWAGAYTATKAAIHSISDCLRMELKPFGIEVINVVPGAIKSNLGSSATAGFNQMPELKLFKPFKAAMLARANASQGPKATPTAEFAERTVAAILKKKPWPWFSYGGYSTLMAFLYYLPLSLKDLIVEALSKRVLDSKK</sequence>
<keyword evidence="2" id="KW-0560">Oxidoreductase</keyword>
<dbReference type="Gene3D" id="3.40.50.720">
    <property type="entry name" value="NAD(P)-binding Rossmann-like Domain"/>
    <property type="match status" value="1"/>
</dbReference>